<organism evidence="2 3">
    <name type="scientific">Pisum sativum</name>
    <name type="common">Garden pea</name>
    <name type="synonym">Lathyrus oleraceus</name>
    <dbReference type="NCBI Taxonomy" id="3888"/>
    <lineage>
        <taxon>Eukaryota</taxon>
        <taxon>Viridiplantae</taxon>
        <taxon>Streptophyta</taxon>
        <taxon>Embryophyta</taxon>
        <taxon>Tracheophyta</taxon>
        <taxon>Spermatophyta</taxon>
        <taxon>Magnoliopsida</taxon>
        <taxon>eudicotyledons</taxon>
        <taxon>Gunneridae</taxon>
        <taxon>Pentapetalae</taxon>
        <taxon>rosids</taxon>
        <taxon>fabids</taxon>
        <taxon>Fabales</taxon>
        <taxon>Fabaceae</taxon>
        <taxon>Papilionoideae</taxon>
        <taxon>50 kb inversion clade</taxon>
        <taxon>NPAAA clade</taxon>
        <taxon>Hologalegina</taxon>
        <taxon>IRL clade</taxon>
        <taxon>Fabeae</taxon>
        <taxon>Lathyrus</taxon>
    </lineage>
</organism>
<gene>
    <name evidence="2" type="ORF">KIW84_034390</name>
</gene>
<dbReference type="OrthoDB" id="2422440at2759"/>
<protein>
    <recommendedName>
        <fullName evidence="1">MULE transposase domain-containing protein</fullName>
    </recommendedName>
</protein>
<feature type="domain" description="MULE transposase" evidence="1">
    <location>
        <begin position="66"/>
        <end position="160"/>
    </location>
</feature>
<dbReference type="EMBL" id="JAMSHJ010000003">
    <property type="protein sequence ID" value="KAI5429780.1"/>
    <property type="molecule type" value="Genomic_DNA"/>
</dbReference>
<dbReference type="Gramene" id="Psat03G0439000-T1">
    <property type="protein sequence ID" value="KAI5429780.1"/>
    <property type="gene ID" value="KIW84_034390"/>
</dbReference>
<accession>A0A9D4Y3B3</accession>
<evidence type="ECO:0000259" key="1">
    <source>
        <dbReference type="Pfam" id="PF10551"/>
    </source>
</evidence>
<evidence type="ECO:0000313" key="2">
    <source>
        <dbReference type="EMBL" id="KAI5429780.1"/>
    </source>
</evidence>
<dbReference type="PANTHER" id="PTHR31569:SF4">
    <property type="entry name" value="SWIM-TYPE DOMAIN-CONTAINING PROTEIN"/>
    <property type="match status" value="1"/>
</dbReference>
<dbReference type="InterPro" id="IPR052579">
    <property type="entry name" value="Zinc_finger_SWIM"/>
</dbReference>
<proteinExistence type="predicted"/>
<comment type="caution">
    <text evidence="2">The sequence shown here is derived from an EMBL/GenBank/DDBJ whole genome shotgun (WGS) entry which is preliminary data.</text>
</comment>
<sequence length="578" mass="67123">MEYLKKLRHPLLTSKEPNEDPAMEMQDLITMLQSKQYVFWHRRSGNSDIFWTHPGAIHLLNQFPFVLVIGCTYKTNRFRFPLLEIVGVTSTELTFTVAFAFLDSERLDNFTWALQKLRGLFLRDDSISQVIVTDKDPVLMNAIEFVFPDSCILLCRFHMSINVRPKCKKSVSPKETIVNVLDAWSDLINSPDEVEYLERLHHFEVLCENHPIFLEYVKNMWLIPHKEKFVLAWTNRVMHLGNTTTNRVRSIRGTWKSLMHDRSGDMCECWDAMNNMFRLQHCAIRASFERSTYMVQHRHNIPVYDKLRGYVSKNALIHIGLEYDRMSSTDIENFICGCKVRKTYGLPCACELLQYNRTSVVAIPLLVVHIHWRRVKFGDKKDNETDKLEEEDFAQEWDVLVERFRELDIAGKITLKSKVRDLAFSDTTSMCQAPIIEGEGPSTSGKGPYEEDLVHEWDALLKRFRELDIVGKVILKSKVHELVFPDTISTSQPQMMEDECPSISSNNPSIGHESVWERRCHRAAAILRTVLDKQFLLEGTEPDEHLTRALCILQYGTAEGESMEGLAYQRRKKPRSID</sequence>
<dbReference type="PANTHER" id="PTHR31569">
    <property type="entry name" value="SWIM-TYPE DOMAIN-CONTAINING PROTEIN"/>
    <property type="match status" value="1"/>
</dbReference>
<dbReference type="Pfam" id="PF10551">
    <property type="entry name" value="MULE"/>
    <property type="match status" value="1"/>
</dbReference>
<name>A0A9D4Y3B3_PEA</name>
<keyword evidence="3" id="KW-1185">Reference proteome</keyword>
<dbReference type="InterPro" id="IPR018289">
    <property type="entry name" value="MULE_transposase_dom"/>
</dbReference>
<dbReference type="Proteomes" id="UP001058974">
    <property type="component" value="Chromosome 3"/>
</dbReference>
<dbReference type="AlphaFoldDB" id="A0A9D4Y3B3"/>
<dbReference type="Gramene" id="PSAT_LOCUS12059_t1">
    <property type="protein sequence ID" value="CAL5192150.1"/>
    <property type="gene ID" value="PSAT_LOCUS12059"/>
</dbReference>
<evidence type="ECO:0000313" key="3">
    <source>
        <dbReference type="Proteomes" id="UP001058974"/>
    </source>
</evidence>
<reference evidence="2 3" key="1">
    <citation type="journal article" date="2022" name="Nat. Genet.">
        <title>Improved pea reference genome and pan-genome highlight genomic features and evolutionary characteristics.</title>
        <authorList>
            <person name="Yang T."/>
            <person name="Liu R."/>
            <person name="Luo Y."/>
            <person name="Hu S."/>
            <person name="Wang D."/>
            <person name="Wang C."/>
            <person name="Pandey M.K."/>
            <person name="Ge S."/>
            <person name="Xu Q."/>
            <person name="Li N."/>
            <person name="Li G."/>
            <person name="Huang Y."/>
            <person name="Saxena R.K."/>
            <person name="Ji Y."/>
            <person name="Li M."/>
            <person name="Yan X."/>
            <person name="He Y."/>
            <person name="Liu Y."/>
            <person name="Wang X."/>
            <person name="Xiang C."/>
            <person name="Varshney R.K."/>
            <person name="Ding H."/>
            <person name="Gao S."/>
            <person name="Zong X."/>
        </authorList>
    </citation>
    <scope>NUCLEOTIDE SEQUENCE [LARGE SCALE GENOMIC DNA]</scope>
    <source>
        <strain evidence="2 3">cv. Zhongwan 6</strain>
    </source>
</reference>